<dbReference type="KEGG" id="pstg:E8M01_01085"/>
<protein>
    <recommendedName>
        <fullName evidence="3">Tc1-like transposase DDE domain-containing protein</fullName>
    </recommendedName>
</protein>
<dbReference type="Proteomes" id="UP000298781">
    <property type="component" value="Chromosome"/>
</dbReference>
<evidence type="ECO:0008006" key="3">
    <source>
        <dbReference type="Google" id="ProtNLM"/>
    </source>
</evidence>
<organism evidence="1 2">
    <name type="scientific">Phreatobacter stygius</name>
    <dbReference type="NCBI Taxonomy" id="1940610"/>
    <lineage>
        <taxon>Bacteria</taxon>
        <taxon>Pseudomonadati</taxon>
        <taxon>Pseudomonadota</taxon>
        <taxon>Alphaproteobacteria</taxon>
        <taxon>Hyphomicrobiales</taxon>
        <taxon>Phreatobacteraceae</taxon>
        <taxon>Phreatobacter</taxon>
    </lineage>
</organism>
<dbReference type="AlphaFoldDB" id="A0A4D7B4K4"/>
<dbReference type="EMBL" id="CP039690">
    <property type="protein sequence ID" value="QCI62957.1"/>
    <property type="molecule type" value="Genomic_DNA"/>
</dbReference>
<dbReference type="OrthoDB" id="565387at2"/>
<dbReference type="Gene3D" id="3.30.420.10">
    <property type="entry name" value="Ribonuclease H-like superfamily/Ribonuclease H"/>
    <property type="match status" value="1"/>
</dbReference>
<evidence type="ECO:0000313" key="1">
    <source>
        <dbReference type="EMBL" id="QCI62957.1"/>
    </source>
</evidence>
<reference evidence="1 2" key="1">
    <citation type="submission" date="2019-04" db="EMBL/GenBank/DDBJ databases">
        <title>Phreatobacter aquaticus sp. nov.</title>
        <authorList>
            <person name="Choi A."/>
        </authorList>
    </citation>
    <scope>NUCLEOTIDE SEQUENCE [LARGE SCALE GENOMIC DNA]</scope>
    <source>
        <strain evidence="1 2">KCTC 52518</strain>
    </source>
</reference>
<proteinExistence type="predicted"/>
<dbReference type="InterPro" id="IPR036397">
    <property type="entry name" value="RNaseH_sf"/>
</dbReference>
<name>A0A4D7B4K4_9HYPH</name>
<keyword evidence="2" id="KW-1185">Reference proteome</keyword>
<accession>A0A4D7B4K4</accession>
<evidence type="ECO:0000313" key="2">
    <source>
        <dbReference type="Proteomes" id="UP000298781"/>
    </source>
</evidence>
<dbReference type="GO" id="GO:0003676">
    <property type="term" value="F:nucleic acid binding"/>
    <property type="evidence" value="ECO:0007669"/>
    <property type="project" value="InterPro"/>
</dbReference>
<sequence>MLSAVLLPPRCQQSARLIFLPPYSPGLNPAALALAKLKTLLRMAAGRAFDALWGRIGQLLADFTPEECASDITRDG</sequence>
<dbReference type="RefSeq" id="WP_136958420.1">
    <property type="nucleotide sequence ID" value="NZ_CP039690.1"/>
</dbReference>
<gene>
    <name evidence="1" type="ORF">E8M01_01085</name>
</gene>